<dbReference type="PROSITE" id="PS50164">
    <property type="entry name" value="GIY_YIG"/>
    <property type="match status" value="1"/>
</dbReference>
<accession>A0A815ML35</accession>
<evidence type="ECO:0000313" key="5">
    <source>
        <dbReference type="EMBL" id="CAF3866057.1"/>
    </source>
</evidence>
<dbReference type="EMBL" id="CAJNOW010016322">
    <property type="protein sequence ID" value="CAF1649196.1"/>
    <property type="molecule type" value="Genomic_DNA"/>
</dbReference>
<dbReference type="Pfam" id="PF19239">
    <property type="entry name" value="GIY_YIG_domain"/>
    <property type="match status" value="1"/>
</dbReference>
<evidence type="ECO:0000313" key="6">
    <source>
        <dbReference type="Proteomes" id="UP000663855"/>
    </source>
</evidence>
<dbReference type="Proteomes" id="UP000681720">
    <property type="component" value="Unassembled WGS sequence"/>
</dbReference>
<reference evidence="3" key="1">
    <citation type="submission" date="2021-02" db="EMBL/GenBank/DDBJ databases">
        <authorList>
            <person name="Nowell W R."/>
        </authorList>
    </citation>
    <scope>NUCLEOTIDE SEQUENCE</scope>
</reference>
<dbReference type="Proteomes" id="UP000663834">
    <property type="component" value="Unassembled WGS sequence"/>
</dbReference>
<dbReference type="EMBL" id="CAJNOV010010834">
    <property type="protein sequence ID" value="CAF1424451.1"/>
    <property type="molecule type" value="Genomic_DNA"/>
</dbReference>
<gene>
    <name evidence="3" type="ORF">CJN711_LOCUS23201</name>
    <name evidence="5" type="ORF">GIL414_LOCUS4760</name>
    <name evidence="4" type="ORF">KQP761_LOCUS29623</name>
</gene>
<evidence type="ECO:0000259" key="2">
    <source>
        <dbReference type="PROSITE" id="PS50164"/>
    </source>
</evidence>
<sequence length="225" mass="25246">MIAYIRQNPNIALGIHHHLTEAPHLQQLNTPIKASTPQTPKRNLDATDSNDAHISKQQRVLSNRKQKEGWVTRKDGEPDQRYSMPQVLNVDGSKDKRFGSFETPSFGTSETLTHGRSQYYDQTSAPSGPGVYQLMTTNGIGRPTVQYTGMSNDIGRRLDEHARCTSDNITTQMSQAANRGMDVRARFAPADSALEARAQELFLLGQRDYAWNERNNGGATKSWWK</sequence>
<comment type="caution">
    <text evidence="3">The sequence shown here is derived from an EMBL/GenBank/DDBJ whole genome shotgun (WGS) entry which is preliminary data.</text>
</comment>
<feature type="domain" description="GIY-YIG" evidence="2">
    <location>
        <begin position="127"/>
        <end position="217"/>
    </location>
</feature>
<evidence type="ECO:0000313" key="4">
    <source>
        <dbReference type="EMBL" id="CAF1649196.1"/>
    </source>
</evidence>
<feature type="compositionally biased region" description="Polar residues" evidence="1">
    <location>
        <begin position="32"/>
        <end position="41"/>
    </location>
</feature>
<dbReference type="InterPro" id="IPR000305">
    <property type="entry name" value="GIY-YIG_endonuc"/>
</dbReference>
<organism evidence="3 6">
    <name type="scientific">Rotaria magnacalcarata</name>
    <dbReference type="NCBI Taxonomy" id="392030"/>
    <lineage>
        <taxon>Eukaryota</taxon>
        <taxon>Metazoa</taxon>
        <taxon>Spiralia</taxon>
        <taxon>Gnathifera</taxon>
        <taxon>Rotifera</taxon>
        <taxon>Eurotatoria</taxon>
        <taxon>Bdelloidea</taxon>
        <taxon>Philodinida</taxon>
        <taxon>Philodinidae</taxon>
        <taxon>Rotaria</taxon>
    </lineage>
</organism>
<evidence type="ECO:0000313" key="3">
    <source>
        <dbReference type="EMBL" id="CAF1424451.1"/>
    </source>
</evidence>
<dbReference type="OrthoDB" id="10004917at2759"/>
<feature type="region of interest" description="Disordered" evidence="1">
    <location>
        <begin position="32"/>
        <end position="83"/>
    </location>
</feature>
<proteinExistence type="predicted"/>
<feature type="compositionally biased region" description="Basic and acidic residues" evidence="1">
    <location>
        <begin position="65"/>
        <end position="80"/>
    </location>
</feature>
<dbReference type="Proteomes" id="UP000663855">
    <property type="component" value="Unassembled WGS sequence"/>
</dbReference>
<dbReference type="AlphaFoldDB" id="A0A815ML35"/>
<name>A0A815ML35_9BILA</name>
<evidence type="ECO:0000256" key="1">
    <source>
        <dbReference type="SAM" id="MobiDB-lite"/>
    </source>
</evidence>
<dbReference type="EMBL" id="CAJOBJ010001182">
    <property type="protein sequence ID" value="CAF3866057.1"/>
    <property type="molecule type" value="Genomic_DNA"/>
</dbReference>
<feature type="compositionally biased region" description="Basic and acidic residues" evidence="1">
    <location>
        <begin position="42"/>
        <end position="54"/>
    </location>
</feature>
<protein>
    <recommendedName>
        <fullName evidence="2">GIY-YIG domain-containing protein</fullName>
    </recommendedName>
</protein>